<protein>
    <recommendedName>
        <fullName evidence="1">Cupin type-2 domain-containing protein</fullName>
    </recommendedName>
</protein>
<organism evidence="2 3">
    <name type="scientific">Dictyobacter halimunensis</name>
    <dbReference type="NCBI Taxonomy" id="3026934"/>
    <lineage>
        <taxon>Bacteria</taxon>
        <taxon>Bacillati</taxon>
        <taxon>Chloroflexota</taxon>
        <taxon>Ktedonobacteria</taxon>
        <taxon>Ktedonobacterales</taxon>
        <taxon>Dictyobacteraceae</taxon>
        <taxon>Dictyobacter</taxon>
    </lineage>
</organism>
<dbReference type="PANTHER" id="PTHR36114:SF1">
    <property type="entry name" value="16.7 KDA PROTEIN IN WHIE LOCUS"/>
    <property type="match status" value="1"/>
</dbReference>
<dbReference type="Pfam" id="PF07883">
    <property type="entry name" value="Cupin_2"/>
    <property type="match status" value="1"/>
</dbReference>
<evidence type="ECO:0000259" key="1">
    <source>
        <dbReference type="Pfam" id="PF07883"/>
    </source>
</evidence>
<dbReference type="InterPro" id="IPR013096">
    <property type="entry name" value="Cupin_2"/>
</dbReference>
<dbReference type="InterPro" id="IPR019780">
    <property type="entry name" value="Germin_Mn-BS"/>
</dbReference>
<feature type="domain" description="Cupin type-2" evidence="1">
    <location>
        <begin position="37"/>
        <end position="95"/>
    </location>
</feature>
<dbReference type="InterPro" id="IPR011051">
    <property type="entry name" value="RmlC_Cupin_sf"/>
</dbReference>
<proteinExistence type="predicted"/>
<reference evidence="2 3" key="1">
    <citation type="submission" date="2023-02" db="EMBL/GenBank/DDBJ databases">
        <title>Dictyobacter halimunensis sp. nov., a new member of the class Ktedonobacteria from forest soil in a geothermal area.</title>
        <authorList>
            <person name="Rachmania M.K."/>
            <person name="Ningsih F."/>
            <person name="Sakai Y."/>
            <person name="Yabe S."/>
            <person name="Yokota A."/>
            <person name="Sjamsuridzal W."/>
        </authorList>
    </citation>
    <scope>NUCLEOTIDE SEQUENCE [LARGE SCALE GENOMIC DNA]</scope>
    <source>
        <strain evidence="2 3">S3.2.2.5</strain>
    </source>
</reference>
<sequence>MSTYPSFQRINLKDLYQRITDDYQNFIVNEVDESCMHLAVMTGTYPWHRHPDADELFLVLEGELIIEFKEHEAVTLHPYEIFTIPAGIIHRTRTTQRSVNLCFEHTQATTEFV</sequence>
<name>A0ABQ6G2A1_9CHLR</name>
<gene>
    <name evidence="2" type="ORF">KDH_74630</name>
</gene>
<keyword evidence="3" id="KW-1185">Reference proteome</keyword>
<dbReference type="EMBL" id="BSRI01000002">
    <property type="protein sequence ID" value="GLV60644.1"/>
    <property type="molecule type" value="Genomic_DNA"/>
</dbReference>
<dbReference type="CDD" id="cd02226">
    <property type="entry name" value="cupin_YdbB-like"/>
    <property type="match status" value="1"/>
</dbReference>
<accession>A0ABQ6G2A1</accession>
<dbReference type="RefSeq" id="WP_338257772.1">
    <property type="nucleotide sequence ID" value="NZ_BSRI01000002.1"/>
</dbReference>
<comment type="caution">
    <text evidence="2">The sequence shown here is derived from an EMBL/GenBank/DDBJ whole genome shotgun (WGS) entry which is preliminary data.</text>
</comment>
<dbReference type="InterPro" id="IPR014710">
    <property type="entry name" value="RmlC-like_jellyroll"/>
</dbReference>
<dbReference type="Gene3D" id="2.60.120.10">
    <property type="entry name" value="Jelly Rolls"/>
    <property type="match status" value="1"/>
</dbReference>
<dbReference type="PROSITE" id="PS00725">
    <property type="entry name" value="GERMIN"/>
    <property type="match status" value="1"/>
</dbReference>
<dbReference type="InterPro" id="IPR052044">
    <property type="entry name" value="PKS_Associated_Protein"/>
</dbReference>
<evidence type="ECO:0000313" key="2">
    <source>
        <dbReference type="EMBL" id="GLV60644.1"/>
    </source>
</evidence>
<dbReference type="SUPFAM" id="SSF51182">
    <property type="entry name" value="RmlC-like cupins"/>
    <property type="match status" value="1"/>
</dbReference>
<evidence type="ECO:0000313" key="3">
    <source>
        <dbReference type="Proteomes" id="UP001344906"/>
    </source>
</evidence>
<dbReference type="Proteomes" id="UP001344906">
    <property type="component" value="Unassembled WGS sequence"/>
</dbReference>
<dbReference type="PANTHER" id="PTHR36114">
    <property type="entry name" value="16.7 KDA PROTEIN IN WHIE LOCUS"/>
    <property type="match status" value="1"/>
</dbReference>